<reference evidence="2" key="1">
    <citation type="submission" date="2018-05" db="EMBL/GenBank/DDBJ databases">
        <authorList>
            <person name="Lanie J.A."/>
            <person name="Ng W.-L."/>
            <person name="Kazmierczak K.M."/>
            <person name="Andrzejewski T.M."/>
            <person name="Davidsen T.M."/>
            <person name="Wayne K.J."/>
            <person name="Tettelin H."/>
            <person name="Glass J.I."/>
            <person name="Rusch D."/>
            <person name="Podicherti R."/>
            <person name="Tsui H.-C.T."/>
            <person name="Winkler M.E."/>
        </authorList>
    </citation>
    <scope>NUCLEOTIDE SEQUENCE</scope>
</reference>
<keyword evidence="1" id="KW-0812">Transmembrane</keyword>
<feature type="transmembrane region" description="Helical" evidence="1">
    <location>
        <begin position="7"/>
        <end position="27"/>
    </location>
</feature>
<feature type="transmembrane region" description="Helical" evidence="1">
    <location>
        <begin position="47"/>
        <end position="66"/>
    </location>
</feature>
<dbReference type="AlphaFoldDB" id="A0A382NUV6"/>
<dbReference type="EMBL" id="UINC01102516">
    <property type="protein sequence ID" value="SVC64207.1"/>
    <property type="molecule type" value="Genomic_DNA"/>
</dbReference>
<proteinExistence type="predicted"/>
<accession>A0A382NUV6</accession>
<name>A0A382NUV6_9ZZZZ</name>
<evidence type="ECO:0000256" key="1">
    <source>
        <dbReference type="SAM" id="Phobius"/>
    </source>
</evidence>
<organism evidence="2">
    <name type="scientific">marine metagenome</name>
    <dbReference type="NCBI Taxonomy" id="408172"/>
    <lineage>
        <taxon>unclassified sequences</taxon>
        <taxon>metagenomes</taxon>
        <taxon>ecological metagenomes</taxon>
    </lineage>
</organism>
<keyword evidence="1" id="KW-0472">Membrane</keyword>
<evidence type="ECO:0000313" key="2">
    <source>
        <dbReference type="EMBL" id="SVC64207.1"/>
    </source>
</evidence>
<feature type="non-terminal residue" evidence="2">
    <location>
        <position position="67"/>
    </location>
</feature>
<protein>
    <submittedName>
        <fullName evidence="2">Uncharacterized protein</fullName>
    </submittedName>
</protein>
<keyword evidence="1" id="KW-1133">Transmembrane helix</keyword>
<gene>
    <name evidence="2" type="ORF">METZ01_LOCUS317061</name>
</gene>
<sequence>MILNRSALIFMAIIAAITIIVPILNLAMPESSPLHVPTYIVSLFGKYLTFALLALSVDLIWGFCGIL</sequence>